<proteinExistence type="predicted"/>
<protein>
    <submittedName>
        <fullName evidence="2">Uncharacterized protein</fullName>
    </submittedName>
</protein>
<comment type="caution">
    <text evidence="2">The sequence shown here is derived from an EMBL/GenBank/DDBJ whole genome shotgun (WGS) entry which is preliminary data.</text>
</comment>
<feature type="region of interest" description="Disordered" evidence="1">
    <location>
        <begin position="39"/>
        <end position="65"/>
    </location>
</feature>
<reference evidence="2 3" key="1">
    <citation type="submission" date="2018-03" db="EMBL/GenBank/DDBJ databases">
        <title>Genomic Encyclopedia of Archaeal and Bacterial Type Strains, Phase II (KMG-II): from individual species to whole genera.</title>
        <authorList>
            <person name="Goeker M."/>
        </authorList>
    </citation>
    <scope>NUCLEOTIDE SEQUENCE [LARGE SCALE GENOMIC DNA]</scope>
    <source>
        <strain evidence="2 3">DSM 44889</strain>
    </source>
</reference>
<keyword evidence="3" id="KW-1185">Reference proteome</keyword>
<dbReference type="AlphaFoldDB" id="A0A316A869"/>
<gene>
    <name evidence="2" type="ORF">BXY45_1094</name>
</gene>
<name>A0A316A869_9ACTN</name>
<evidence type="ECO:0000313" key="3">
    <source>
        <dbReference type="Proteomes" id="UP000245469"/>
    </source>
</evidence>
<evidence type="ECO:0000256" key="1">
    <source>
        <dbReference type="SAM" id="MobiDB-lite"/>
    </source>
</evidence>
<evidence type="ECO:0000313" key="2">
    <source>
        <dbReference type="EMBL" id="PWJ53925.1"/>
    </source>
</evidence>
<organism evidence="2 3">
    <name type="scientific">Quadrisphaera granulorum</name>
    <dbReference type="NCBI Taxonomy" id="317664"/>
    <lineage>
        <taxon>Bacteria</taxon>
        <taxon>Bacillati</taxon>
        <taxon>Actinomycetota</taxon>
        <taxon>Actinomycetes</taxon>
        <taxon>Kineosporiales</taxon>
        <taxon>Kineosporiaceae</taxon>
        <taxon>Quadrisphaera</taxon>
    </lineage>
</organism>
<sequence>MFARTIADIPAGELAGMLATWTIASLAAARAVALGLNGTSVGAPTSTNTSTSTSSGTGTGAGTRPFVPVNARRMVISMDGQTARGSGTQNTGPDGRVHIVSAYEHASGLTLGQVATGAHNTHAHTATSTTSTESSSQREDPQVDADVSTDEHSQVDPAACTAACRDGSDRSGKGGEVAAARVLIDDLADRA</sequence>
<accession>A0A316A869</accession>
<dbReference type="RefSeq" id="WP_245961705.1">
    <property type="nucleotide sequence ID" value="NZ_QGDQ01000009.1"/>
</dbReference>
<dbReference type="EMBL" id="QGDQ01000009">
    <property type="protein sequence ID" value="PWJ53925.1"/>
    <property type="molecule type" value="Genomic_DNA"/>
</dbReference>
<dbReference type="Proteomes" id="UP000245469">
    <property type="component" value="Unassembled WGS sequence"/>
</dbReference>
<feature type="compositionally biased region" description="Low complexity" evidence="1">
    <location>
        <begin position="39"/>
        <end position="56"/>
    </location>
</feature>
<feature type="region of interest" description="Disordered" evidence="1">
    <location>
        <begin position="120"/>
        <end position="159"/>
    </location>
</feature>
<feature type="compositionally biased region" description="Low complexity" evidence="1">
    <location>
        <begin position="120"/>
        <end position="135"/>
    </location>
</feature>